<dbReference type="Proteomes" id="UP000507470">
    <property type="component" value="Unassembled WGS sequence"/>
</dbReference>
<keyword evidence="1" id="KW-0862">Zinc</keyword>
<dbReference type="SUPFAM" id="SSF57756">
    <property type="entry name" value="Retrovirus zinc finger-like domains"/>
    <property type="match status" value="1"/>
</dbReference>
<dbReference type="GO" id="GO:0008270">
    <property type="term" value="F:zinc ion binding"/>
    <property type="evidence" value="ECO:0007669"/>
    <property type="project" value="UniProtKB-KW"/>
</dbReference>
<keyword evidence="5" id="KW-1185">Reference proteome</keyword>
<dbReference type="PROSITE" id="PS50158">
    <property type="entry name" value="ZF_CCHC"/>
    <property type="match status" value="1"/>
</dbReference>
<evidence type="ECO:0000313" key="5">
    <source>
        <dbReference type="Proteomes" id="UP000507470"/>
    </source>
</evidence>
<evidence type="ECO:0000259" key="3">
    <source>
        <dbReference type="PROSITE" id="PS50158"/>
    </source>
</evidence>
<feature type="compositionally biased region" description="Basic and acidic residues" evidence="2">
    <location>
        <begin position="352"/>
        <end position="364"/>
    </location>
</feature>
<keyword evidence="1" id="KW-0863">Zinc-finger</keyword>
<feature type="region of interest" description="Disordered" evidence="2">
    <location>
        <begin position="1"/>
        <end position="25"/>
    </location>
</feature>
<dbReference type="SMART" id="SM00343">
    <property type="entry name" value="ZnF_C2HC"/>
    <property type="match status" value="2"/>
</dbReference>
<organism evidence="4 5">
    <name type="scientific">Mytilus coruscus</name>
    <name type="common">Sea mussel</name>
    <dbReference type="NCBI Taxonomy" id="42192"/>
    <lineage>
        <taxon>Eukaryota</taxon>
        <taxon>Metazoa</taxon>
        <taxon>Spiralia</taxon>
        <taxon>Lophotrochozoa</taxon>
        <taxon>Mollusca</taxon>
        <taxon>Bivalvia</taxon>
        <taxon>Autobranchia</taxon>
        <taxon>Pteriomorphia</taxon>
        <taxon>Mytilida</taxon>
        <taxon>Mytiloidea</taxon>
        <taxon>Mytilidae</taxon>
        <taxon>Mytilinae</taxon>
        <taxon>Mytilus</taxon>
    </lineage>
</organism>
<sequence length="575" mass="67387">METENNGYDGYDGYQYESNSQDGDSQYGDGITINKSIARSLTAKIIKTSPLQKEGSSNIIQKENVDKITTTDILTHFQTIINVSDLIICLQRINQEQYLSGVRIVRIASLEKQIPRKIYIHGQLVTIRNEGQQNLKKCYKCNDYGHIAKDCGNEPKRRWEQKDYCFKYGRYGHQSTECYNDNDNRDQENPNPYHTSDYAEAYCQNTDNSCTTPKFFSFDSGIRYFGQGFPSPPKKDNVENTQEFVKSENFDNNLESDNQYQTGNTTYENNWENEESWEKDTQDSNTNKQEIIQQNELQIGEIIEISCKLKEKTVEADETENTYVFTENKQTSEAETVDIVENVDKEIQTKENEHMENMNTEAKKKKDKSKVGKKKFEDKTGDKDKTKRELHKKGVVTLVKNDIECTNHYFTNHILNGRLVHTSFKADDKVLNLLNIYSPTKSTRQQGMFYREMIEYCASVNVESHRNIMLGDFNYWWENGKKRIKEMTIRFSKKLVARERKELSDTYIHVQLENEENKTQPDQVTINNLSEIIIDLENKEKMGTIIRSRKDYYEEDIDNIDFFKRKRNKEEISEK</sequence>
<dbReference type="EMBL" id="CACVKT020010119">
    <property type="protein sequence ID" value="CAC5424966.1"/>
    <property type="molecule type" value="Genomic_DNA"/>
</dbReference>
<feature type="compositionally biased region" description="Low complexity" evidence="2">
    <location>
        <begin position="1"/>
        <end position="14"/>
    </location>
</feature>
<reference evidence="4 5" key="1">
    <citation type="submission" date="2020-06" db="EMBL/GenBank/DDBJ databases">
        <authorList>
            <person name="Li R."/>
            <person name="Bekaert M."/>
        </authorList>
    </citation>
    <scope>NUCLEOTIDE SEQUENCE [LARGE SCALE GENOMIC DNA]</scope>
    <source>
        <strain evidence="5">wild</strain>
    </source>
</reference>
<keyword evidence="1" id="KW-0479">Metal-binding</keyword>
<evidence type="ECO:0000256" key="2">
    <source>
        <dbReference type="SAM" id="MobiDB-lite"/>
    </source>
</evidence>
<evidence type="ECO:0000256" key="1">
    <source>
        <dbReference type="PROSITE-ProRule" id="PRU00047"/>
    </source>
</evidence>
<accession>A0A6J8EZ74</accession>
<dbReference type="InterPro" id="IPR001878">
    <property type="entry name" value="Znf_CCHC"/>
</dbReference>
<feature type="region of interest" description="Disordered" evidence="2">
    <location>
        <begin position="352"/>
        <end position="387"/>
    </location>
</feature>
<dbReference type="InterPro" id="IPR036875">
    <property type="entry name" value="Znf_CCHC_sf"/>
</dbReference>
<dbReference type="Pfam" id="PF00098">
    <property type="entry name" value="zf-CCHC"/>
    <property type="match status" value="1"/>
</dbReference>
<protein>
    <submittedName>
        <fullName evidence="4">CNBP</fullName>
    </submittedName>
</protein>
<dbReference type="GO" id="GO:0003676">
    <property type="term" value="F:nucleic acid binding"/>
    <property type="evidence" value="ECO:0007669"/>
    <property type="project" value="InterPro"/>
</dbReference>
<dbReference type="AlphaFoldDB" id="A0A6J8EZ74"/>
<proteinExistence type="predicted"/>
<dbReference type="OrthoDB" id="8057216at2759"/>
<feature type="domain" description="CCHC-type" evidence="3">
    <location>
        <begin position="137"/>
        <end position="151"/>
    </location>
</feature>
<feature type="compositionally biased region" description="Basic and acidic residues" evidence="2">
    <location>
        <begin position="374"/>
        <end position="387"/>
    </location>
</feature>
<dbReference type="InterPro" id="IPR036691">
    <property type="entry name" value="Endo/exonu/phosph_ase_sf"/>
</dbReference>
<dbReference type="Gene3D" id="4.10.60.10">
    <property type="entry name" value="Zinc finger, CCHC-type"/>
    <property type="match status" value="1"/>
</dbReference>
<name>A0A6J8EZ74_MYTCO</name>
<gene>
    <name evidence="4" type="ORF">MCOR_56818</name>
</gene>
<evidence type="ECO:0000313" key="4">
    <source>
        <dbReference type="EMBL" id="CAC5424966.1"/>
    </source>
</evidence>
<dbReference type="SUPFAM" id="SSF56219">
    <property type="entry name" value="DNase I-like"/>
    <property type="match status" value="1"/>
</dbReference>